<evidence type="ECO:0000256" key="3">
    <source>
        <dbReference type="ARBA" id="ARBA00004613"/>
    </source>
</evidence>
<keyword evidence="8" id="KW-0378">Hydrolase</keyword>
<keyword evidence="9" id="KW-0843">Virulence</keyword>
<protein>
    <recommendedName>
        <fullName evidence="12">Carboxypeptidase M14B</fullName>
    </recommendedName>
    <alternativeName>
        <fullName evidence="11">Carboxypeptidase MCPB</fullName>
    </alternativeName>
</protein>
<feature type="chain" id="PRO_5034997914" description="Carboxypeptidase M14B" evidence="14">
    <location>
        <begin position="25"/>
        <end position="543"/>
    </location>
</feature>
<dbReference type="PROSITE" id="PS52035">
    <property type="entry name" value="PEPTIDASE_M14"/>
    <property type="match status" value="1"/>
</dbReference>
<dbReference type="OrthoDB" id="3626597at2759"/>
<evidence type="ECO:0000256" key="14">
    <source>
        <dbReference type="SAM" id="SignalP"/>
    </source>
</evidence>
<keyword evidence="10" id="KW-0325">Glycoprotein</keyword>
<evidence type="ECO:0000256" key="9">
    <source>
        <dbReference type="ARBA" id="ARBA00023026"/>
    </source>
</evidence>
<evidence type="ECO:0000256" key="12">
    <source>
        <dbReference type="ARBA" id="ARBA00042017"/>
    </source>
</evidence>
<dbReference type="SUPFAM" id="SSF53187">
    <property type="entry name" value="Zn-dependent exopeptidases"/>
    <property type="match status" value="1"/>
</dbReference>
<proteinExistence type="inferred from homology"/>
<evidence type="ECO:0000256" key="2">
    <source>
        <dbReference type="ARBA" id="ARBA00003091"/>
    </source>
</evidence>
<comment type="similarity">
    <text evidence="4 13">Belongs to the peptidase M14 family.</text>
</comment>
<comment type="function">
    <text evidence="2">Extracellular metalloprotease that contributes to pathogenicity.</text>
</comment>
<keyword evidence="7 14" id="KW-0732">Signal</keyword>
<evidence type="ECO:0000256" key="8">
    <source>
        <dbReference type="ARBA" id="ARBA00022801"/>
    </source>
</evidence>
<dbReference type="AlphaFoldDB" id="A0A8H4XII5"/>
<feature type="signal peptide" evidence="14">
    <location>
        <begin position="1"/>
        <end position="24"/>
    </location>
</feature>
<keyword evidence="17" id="KW-1185">Reference proteome</keyword>
<evidence type="ECO:0000313" key="17">
    <source>
        <dbReference type="Proteomes" id="UP000635477"/>
    </source>
</evidence>
<evidence type="ECO:0000256" key="1">
    <source>
        <dbReference type="ARBA" id="ARBA00001947"/>
    </source>
</evidence>
<feature type="active site" description="Proton donor/acceptor" evidence="13">
    <location>
        <position position="325"/>
    </location>
</feature>
<name>A0A8H4XII5_9HYPO</name>
<dbReference type="PANTHER" id="PTHR11705">
    <property type="entry name" value="PROTEASE FAMILY M14 CARBOXYPEPTIDASE A,B"/>
    <property type="match status" value="1"/>
</dbReference>
<keyword evidence="6" id="KW-0645">Protease</keyword>
<evidence type="ECO:0000256" key="11">
    <source>
        <dbReference type="ARBA" id="ARBA00041263"/>
    </source>
</evidence>
<evidence type="ECO:0000256" key="5">
    <source>
        <dbReference type="ARBA" id="ARBA00022525"/>
    </source>
</evidence>
<dbReference type="Pfam" id="PF00246">
    <property type="entry name" value="Peptidase_M14"/>
    <property type="match status" value="1"/>
</dbReference>
<dbReference type="PANTHER" id="PTHR11705:SF83">
    <property type="entry name" value="INACTIVE METALLOCARBOXYPEPTIDASE ECM14"/>
    <property type="match status" value="1"/>
</dbReference>
<reference evidence="16" key="2">
    <citation type="submission" date="2020-05" db="EMBL/GenBank/DDBJ databases">
        <authorList>
            <person name="Kim H.-S."/>
            <person name="Proctor R.H."/>
            <person name="Brown D.W."/>
        </authorList>
    </citation>
    <scope>NUCLEOTIDE SEQUENCE</scope>
    <source>
        <strain evidence="16">NRRL 22465</strain>
    </source>
</reference>
<dbReference type="GO" id="GO:0004181">
    <property type="term" value="F:metallocarboxypeptidase activity"/>
    <property type="evidence" value="ECO:0007669"/>
    <property type="project" value="InterPro"/>
</dbReference>
<gene>
    <name evidence="16" type="ORF">FZEAL_7561</name>
</gene>
<accession>A0A8H4XII5</accession>
<comment type="subcellular location">
    <subcellularLocation>
        <location evidence="3">Secreted</location>
    </subcellularLocation>
</comment>
<organism evidence="16 17">
    <name type="scientific">Fusarium zealandicum</name>
    <dbReference type="NCBI Taxonomy" id="1053134"/>
    <lineage>
        <taxon>Eukaryota</taxon>
        <taxon>Fungi</taxon>
        <taxon>Dikarya</taxon>
        <taxon>Ascomycota</taxon>
        <taxon>Pezizomycotina</taxon>
        <taxon>Sordariomycetes</taxon>
        <taxon>Hypocreomycetidae</taxon>
        <taxon>Hypocreales</taxon>
        <taxon>Nectriaceae</taxon>
        <taxon>Fusarium</taxon>
        <taxon>Fusarium staphyleae species complex</taxon>
    </lineage>
</organism>
<dbReference type="EMBL" id="JABEYC010000617">
    <property type="protein sequence ID" value="KAF4975671.1"/>
    <property type="molecule type" value="Genomic_DNA"/>
</dbReference>
<dbReference type="Gene3D" id="3.40.630.10">
    <property type="entry name" value="Zn peptidases"/>
    <property type="match status" value="1"/>
</dbReference>
<evidence type="ECO:0000313" key="16">
    <source>
        <dbReference type="EMBL" id="KAF4975671.1"/>
    </source>
</evidence>
<evidence type="ECO:0000256" key="13">
    <source>
        <dbReference type="PROSITE-ProRule" id="PRU01379"/>
    </source>
</evidence>
<evidence type="ECO:0000256" key="6">
    <source>
        <dbReference type="ARBA" id="ARBA00022670"/>
    </source>
</evidence>
<keyword evidence="5" id="KW-0964">Secreted</keyword>
<sequence length="543" mass="59987">MISPSNTTGRYLIWLGLSLAAVQAKTYGENHVEVKKDDDLVGNNFPDVDIELLSPAFANPEGVPSGWANGTEGPTPHRVLDSFIRSIAERNEWATYHVPDFRSEEGRTIPYLHLSQPSMPDASNSSQPKLRVWIQAAIHGNEPAADEGALALLAKLDANQTWTASLLDKLDIVLLPRYNVDGVEYFQRELASNLDPNRDHSKLNSQQTRDIKKLAGAFSPHIVLDLHEYSATSRGGNYQVAADSLLSYGRNLNIHKDIRSLAQNLFIKRLGDTLDENGLTWEPYVTSPSWNSTPGAAITLEEGGNTVRSGMGAYGLLQSITILFETRGIRLANQHFQRRVATQLIKLSTVLETAVSNFDRVYSTIEGSVNDFIASDDHIVLSEHGSLINRTFTFIDTTNGSIVQVPVNYSSTQPSIANLTRPRPEGYLIPRTYGHLASRLVDSGLQVKTLPYEYRGTVQVLNITSVSLGTKYYEGTVLNSVTTEIYDKEVHLPAGSFWVSTRQRYAGLAFATLEPEGLDSYVSFGLLAVSEGDEYPIFRVPRA</sequence>
<dbReference type="GO" id="GO:0006508">
    <property type="term" value="P:proteolysis"/>
    <property type="evidence" value="ECO:0007669"/>
    <property type="project" value="UniProtKB-KW"/>
</dbReference>
<dbReference type="Proteomes" id="UP000635477">
    <property type="component" value="Unassembled WGS sequence"/>
</dbReference>
<reference evidence="16" key="1">
    <citation type="journal article" date="2020" name="BMC Genomics">
        <title>Correction to: Identification and distribution of gene clusters required for synthesis of sphingolipid metabolism inhibitors in diverse species of the filamentous fungus Fusarium.</title>
        <authorList>
            <person name="Kim H.S."/>
            <person name="Lohmar J.M."/>
            <person name="Busman M."/>
            <person name="Brown D.W."/>
            <person name="Naumann T.A."/>
            <person name="Divon H.H."/>
            <person name="Lysoe E."/>
            <person name="Uhlig S."/>
            <person name="Proctor R.H."/>
        </authorList>
    </citation>
    <scope>NUCLEOTIDE SEQUENCE</scope>
    <source>
        <strain evidence="16">NRRL 22465</strain>
    </source>
</reference>
<dbReference type="InterPro" id="IPR000834">
    <property type="entry name" value="Peptidase_M14"/>
</dbReference>
<evidence type="ECO:0000256" key="7">
    <source>
        <dbReference type="ARBA" id="ARBA00022729"/>
    </source>
</evidence>
<comment type="cofactor">
    <cofactor evidence="1">
        <name>Zn(2+)</name>
        <dbReference type="ChEBI" id="CHEBI:29105"/>
    </cofactor>
</comment>
<evidence type="ECO:0000259" key="15">
    <source>
        <dbReference type="PROSITE" id="PS52035"/>
    </source>
</evidence>
<feature type="domain" description="Peptidase M14" evidence="15">
    <location>
        <begin position="73"/>
        <end position="354"/>
    </location>
</feature>
<comment type="caution">
    <text evidence="16">The sequence shown here is derived from an EMBL/GenBank/DDBJ whole genome shotgun (WGS) entry which is preliminary data.</text>
</comment>
<evidence type="ECO:0000256" key="4">
    <source>
        <dbReference type="ARBA" id="ARBA00005988"/>
    </source>
</evidence>
<evidence type="ECO:0000256" key="10">
    <source>
        <dbReference type="ARBA" id="ARBA00023180"/>
    </source>
</evidence>
<dbReference type="GO" id="GO:0005576">
    <property type="term" value="C:extracellular region"/>
    <property type="evidence" value="ECO:0007669"/>
    <property type="project" value="UniProtKB-SubCell"/>
</dbReference>
<dbReference type="GO" id="GO:0008270">
    <property type="term" value="F:zinc ion binding"/>
    <property type="evidence" value="ECO:0007669"/>
    <property type="project" value="InterPro"/>
</dbReference>